<accession>A0A346NNC7</accession>
<evidence type="ECO:0000313" key="2">
    <source>
        <dbReference type="Proteomes" id="UP000262073"/>
    </source>
</evidence>
<reference evidence="1 2" key="1">
    <citation type="submission" date="2018-08" db="EMBL/GenBank/DDBJ databases">
        <title>Salinimonas sediminis sp. nov., a piezophilic bacterium isolated from a deep-sea sediment sample from the New Britain Trench.</title>
        <authorList>
            <person name="Cao J."/>
        </authorList>
    </citation>
    <scope>NUCLEOTIDE SEQUENCE [LARGE SCALE GENOMIC DNA]</scope>
    <source>
        <strain evidence="1 2">N102</strain>
    </source>
</reference>
<name>A0A346NNC7_9ALTE</name>
<dbReference type="EMBL" id="CP031769">
    <property type="protein sequence ID" value="AXR07034.1"/>
    <property type="molecule type" value="Genomic_DNA"/>
</dbReference>
<dbReference type="AlphaFoldDB" id="A0A346NNC7"/>
<proteinExistence type="predicted"/>
<keyword evidence="2" id="KW-1185">Reference proteome</keyword>
<organism evidence="1 2">
    <name type="scientific">Salinimonas sediminis</name>
    <dbReference type="NCBI Taxonomy" id="2303538"/>
    <lineage>
        <taxon>Bacteria</taxon>
        <taxon>Pseudomonadati</taxon>
        <taxon>Pseudomonadota</taxon>
        <taxon>Gammaproteobacteria</taxon>
        <taxon>Alteromonadales</taxon>
        <taxon>Alteromonadaceae</taxon>
        <taxon>Alteromonas/Salinimonas group</taxon>
        <taxon>Salinimonas</taxon>
    </lineage>
</organism>
<gene>
    <name evidence="1" type="ORF">D0Y50_12145</name>
</gene>
<protein>
    <submittedName>
        <fullName evidence="1">Uncharacterized protein</fullName>
    </submittedName>
</protein>
<sequence length="147" mass="16856">MSYLNIEIHQAIELTKHFIPTFKRYGYSTAVLEEFCNVHPKASGACRSTSVIDELPPIEIGLSTPYLALTKLKLGILAHDVCTNKEILQTAISLADLLLLTKVLLARIEYNFSINSSKWEEHDLPHKRWEKKQIEQICYTLSRLEEL</sequence>
<dbReference type="KEGG" id="salm:D0Y50_12145"/>
<evidence type="ECO:0000313" key="1">
    <source>
        <dbReference type="EMBL" id="AXR07034.1"/>
    </source>
</evidence>
<dbReference type="RefSeq" id="WP_117317195.1">
    <property type="nucleotide sequence ID" value="NZ_CP031769.1"/>
</dbReference>
<dbReference type="Proteomes" id="UP000262073">
    <property type="component" value="Chromosome"/>
</dbReference>